<proteinExistence type="predicted"/>
<evidence type="ECO:0000259" key="1">
    <source>
        <dbReference type="PROSITE" id="PS50801"/>
    </source>
</evidence>
<gene>
    <name evidence="2" type="ORF">CLV71_101241</name>
</gene>
<comment type="caution">
    <text evidence="2">The sequence shown here is derived from an EMBL/GenBank/DDBJ whole genome shotgun (WGS) entry which is preliminary data.</text>
</comment>
<dbReference type="AlphaFoldDB" id="A0A4R7W3V8"/>
<dbReference type="PROSITE" id="PS50801">
    <property type="entry name" value="STAS"/>
    <property type="match status" value="1"/>
</dbReference>
<keyword evidence="3" id="KW-1185">Reference proteome</keyword>
<reference evidence="2 3" key="1">
    <citation type="submission" date="2019-03" db="EMBL/GenBank/DDBJ databases">
        <title>Genomic Encyclopedia of Archaeal and Bacterial Type Strains, Phase II (KMG-II): from individual species to whole genera.</title>
        <authorList>
            <person name="Goeker M."/>
        </authorList>
    </citation>
    <scope>NUCLEOTIDE SEQUENCE [LARGE SCALE GENOMIC DNA]</scope>
    <source>
        <strain evidence="2 3">DSM 45499</strain>
    </source>
</reference>
<dbReference type="InterPro" id="IPR058548">
    <property type="entry name" value="MlaB-like_STAS"/>
</dbReference>
<dbReference type="Pfam" id="PF13466">
    <property type="entry name" value="STAS_2"/>
    <property type="match status" value="1"/>
</dbReference>
<dbReference type="Proteomes" id="UP000294927">
    <property type="component" value="Unassembled WGS sequence"/>
</dbReference>
<protein>
    <submittedName>
        <fullName evidence="2">Anti-sigma-factor antagonist</fullName>
    </submittedName>
</protein>
<dbReference type="RefSeq" id="WP_133900659.1">
    <property type="nucleotide sequence ID" value="NZ_SOCP01000001.1"/>
</dbReference>
<evidence type="ECO:0000313" key="3">
    <source>
        <dbReference type="Proteomes" id="UP000294927"/>
    </source>
</evidence>
<evidence type="ECO:0000313" key="2">
    <source>
        <dbReference type="EMBL" id="TDV57370.1"/>
    </source>
</evidence>
<feature type="domain" description="STAS" evidence="1">
    <location>
        <begin position="21"/>
        <end position="106"/>
    </location>
</feature>
<dbReference type="EMBL" id="SOCP01000001">
    <property type="protein sequence ID" value="TDV57370.1"/>
    <property type="molecule type" value="Genomic_DNA"/>
</dbReference>
<organism evidence="2 3">
    <name type="scientific">Actinophytocola oryzae</name>
    <dbReference type="NCBI Taxonomy" id="502181"/>
    <lineage>
        <taxon>Bacteria</taxon>
        <taxon>Bacillati</taxon>
        <taxon>Actinomycetota</taxon>
        <taxon>Actinomycetes</taxon>
        <taxon>Pseudonocardiales</taxon>
        <taxon>Pseudonocardiaceae</taxon>
    </lineage>
</organism>
<dbReference type="SUPFAM" id="SSF52091">
    <property type="entry name" value="SpoIIaa-like"/>
    <property type="match status" value="1"/>
</dbReference>
<dbReference type="Gene3D" id="3.30.750.24">
    <property type="entry name" value="STAS domain"/>
    <property type="match status" value="1"/>
</dbReference>
<dbReference type="InterPro" id="IPR036513">
    <property type="entry name" value="STAS_dom_sf"/>
</dbReference>
<accession>A0A4R7W3V8</accession>
<sequence>MTSLPELTFTWDRPANHVGRVVLAGNIVHTNADELLRVVTDLLSDDPGLRELRLDCAGLDICDSRGLSTLLMLRRHTESLGLDLRIVNRPLALDRMLERTGTSEYLITDRAMRQDREPSG</sequence>
<dbReference type="OrthoDB" id="4249752at2"/>
<name>A0A4R7W3V8_9PSEU</name>
<dbReference type="InterPro" id="IPR002645">
    <property type="entry name" value="STAS_dom"/>
</dbReference>
<dbReference type="CDD" id="cd07043">
    <property type="entry name" value="STAS_anti-anti-sigma_factors"/>
    <property type="match status" value="1"/>
</dbReference>